<evidence type="ECO:0000313" key="11">
    <source>
        <dbReference type="Proteomes" id="UP000177165"/>
    </source>
</evidence>
<evidence type="ECO:0000256" key="2">
    <source>
        <dbReference type="ARBA" id="ARBA00012387"/>
    </source>
</evidence>
<keyword evidence="6" id="KW-0342">GTP-binding</keyword>
<dbReference type="PANTHER" id="PTHR46390">
    <property type="entry name" value="MANNOSE-1-PHOSPHATE GUANYLYLTRANSFERASE"/>
    <property type="match status" value="1"/>
</dbReference>
<dbReference type="Gene3D" id="3.90.550.10">
    <property type="entry name" value="Spore Coat Polysaccharide Biosynthesis Protein SpsA, Chain A"/>
    <property type="match status" value="1"/>
</dbReference>
<sequence length="358" mass="40108">MKIVIRAGGVGSRLWPVSRSQCPKQFHAFASQRTMIQDAVERVAPLADASDIFVSTTANAVSLVTQQLPKIRKEHIIVEPARRDTAAAIGLEALYVAREDPDAVIASLGSDHLILKPDEFCRLLRIAETVLNRYPEYLVTLGVMPTYAETGYGYIHKGRILTDIENEKVYLVDTFTEKPDFATAKTFLTSGEYLWNSNMFAWRVQRILALFAEYCPAMYRGLLEIREALGTSREQQVVERVYPTLEKTSIDYAIIEKTQKIAVIPADIGWTDIGNWRTLYDVLPKDASGNVLKGNVRSVDTHDTFVFVKPEKLVATVGLHNVVIVDTDDALLVCDQERAQDVKKIVEALTDGKQDTFL</sequence>
<feature type="domain" description="Nucleotidyl transferase" evidence="8">
    <location>
        <begin position="4"/>
        <end position="287"/>
    </location>
</feature>
<accession>A0A1G2AQQ8</accession>
<dbReference type="Pfam" id="PF22640">
    <property type="entry name" value="ManC_GMP_beta-helix"/>
    <property type="match status" value="1"/>
</dbReference>
<dbReference type="InterPro" id="IPR054566">
    <property type="entry name" value="ManC/GMP-like_b-helix"/>
</dbReference>
<evidence type="ECO:0000313" key="10">
    <source>
        <dbReference type="EMBL" id="OGY79248.1"/>
    </source>
</evidence>
<dbReference type="SUPFAM" id="SSF53448">
    <property type="entry name" value="Nucleotide-diphospho-sugar transferases"/>
    <property type="match status" value="1"/>
</dbReference>
<dbReference type="GO" id="GO:0004475">
    <property type="term" value="F:mannose-1-phosphate guanylyltransferase (GTP) activity"/>
    <property type="evidence" value="ECO:0007669"/>
    <property type="project" value="UniProtKB-EC"/>
</dbReference>
<dbReference type="EC" id="2.7.7.13" evidence="2"/>
<dbReference type="CDD" id="cd02509">
    <property type="entry name" value="GDP-M1P_Guanylyltransferase"/>
    <property type="match status" value="1"/>
</dbReference>
<dbReference type="GO" id="GO:0005525">
    <property type="term" value="F:GTP binding"/>
    <property type="evidence" value="ECO:0007669"/>
    <property type="project" value="UniProtKB-KW"/>
</dbReference>
<comment type="caution">
    <text evidence="10">The sequence shown here is derived from an EMBL/GenBank/DDBJ whole genome shotgun (WGS) entry which is preliminary data.</text>
</comment>
<protein>
    <recommendedName>
        <fullName evidence="2">mannose-1-phosphate guanylyltransferase</fullName>
        <ecNumber evidence="2">2.7.7.13</ecNumber>
    </recommendedName>
</protein>
<evidence type="ECO:0000256" key="1">
    <source>
        <dbReference type="ARBA" id="ARBA00006115"/>
    </source>
</evidence>
<evidence type="ECO:0000259" key="9">
    <source>
        <dbReference type="Pfam" id="PF22640"/>
    </source>
</evidence>
<dbReference type="Proteomes" id="UP000177165">
    <property type="component" value="Unassembled WGS sequence"/>
</dbReference>
<gene>
    <name evidence="10" type="ORF">A3B74_00125</name>
</gene>
<evidence type="ECO:0000256" key="3">
    <source>
        <dbReference type="ARBA" id="ARBA00022679"/>
    </source>
</evidence>
<proteinExistence type="inferred from homology"/>
<dbReference type="InterPro" id="IPR051161">
    <property type="entry name" value="Mannose-6P_isomerase_type2"/>
</dbReference>
<dbReference type="GO" id="GO:0009298">
    <property type="term" value="P:GDP-mannose biosynthetic process"/>
    <property type="evidence" value="ECO:0007669"/>
    <property type="project" value="TreeGrafter"/>
</dbReference>
<comment type="catalytic activity">
    <reaction evidence="7">
        <text>alpha-D-mannose 1-phosphate + GTP + H(+) = GDP-alpha-D-mannose + diphosphate</text>
        <dbReference type="Rhea" id="RHEA:15229"/>
        <dbReference type="ChEBI" id="CHEBI:15378"/>
        <dbReference type="ChEBI" id="CHEBI:33019"/>
        <dbReference type="ChEBI" id="CHEBI:37565"/>
        <dbReference type="ChEBI" id="CHEBI:57527"/>
        <dbReference type="ChEBI" id="CHEBI:58409"/>
        <dbReference type="EC" id="2.7.7.13"/>
    </reaction>
</comment>
<reference evidence="10 11" key="1">
    <citation type="journal article" date="2016" name="Nat. Commun.">
        <title>Thousands of microbial genomes shed light on interconnected biogeochemical processes in an aquifer system.</title>
        <authorList>
            <person name="Anantharaman K."/>
            <person name="Brown C.T."/>
            <person name="Hug L.A."/>
            <person name="Sharon I."/>
            <person name="Castelle C.J."/>
            <person name="Probst A.J."/>
            <person name="Thomas B.C."/>
            <person name="Singh A."/>
            <person name="Wilkins M.J."/>
            <person name="Karaoz U."/>
            <person name="Brodie E.L."/>
            <person name="Williams K.H."/>
            <person name="Hubbard S.S."/>
            <person name="Banfield J.F."/>
        </authorList>
    </citation>
    <scope>NUCLEOTIDE SEQUENCE [LARGE SCALE GENOMIC DNA]</scope>
</reference>
<keyword evidence="3" id="KW-0808">Transferase</keyword>
<comment type="similarity">
    <text evidence="1">Belongs to the mannose-6-phosphate isomerase type 2 family.</text>
</comment>
<evidence type="ECO:0000259" key="8">
    <source>
        <dbReference type="Pfam" id="PF00483"/>
    </source>
</evidence>
<feature type="domain" description="MannoseP isomerase/GMP-like beta-helix" evidence="9">
    <location>
        <begin position="294"/>
        <end position="349"/>
    </location>
</feature>
<dbReference type="Pfam" id="PF00483">
    <property type="entry name" value="NTP_transferase"/>
    <property type="match status" value="1"/>
</dbReference>
<dbReference type="PANTHER" id="PTHR46390:SF1">
    <property type="entry name" value="MANNOSE-1-PHOSPHATE GUANYLYLTRANSFERASE"/>
    <property type="match status" value="1"/>
</dbReference>
<keyword evidence="4" id="KW-0548">Nucleotidyltransferase</keyword>
<dbReference type="InterPro" id="IPR029044">
    <property type="entry name" value="Nucleotide-diphossugar_trans"/>
</dbReference>
<dbReference type="FunFam" id="3.90.550.10:FF:000046">
    <property type="entry name" value="Mannose-1-phosphate guanylyltransferase (GDP)"/>
    <property type="match status" value="1"/>
</dbReference>
<evidence type="ECO:0000256" key="5">
    <source>
        <dbReference type="ARBA" id="ARBA00022741"/>
    </source>
</evidence>
<evidence type="ECO:0000256" key="7">
    <source>
        <dbReference type="ARBA" id="ARBA00047343"/>
    </source>
</evidence>
<dbReference type="AlphaFoldDB" id="A0A1G2AQQ8"/>
<keyword evidence="5" id="KW-0547">Nucleotide-binding</keyword>
<dbReference type="InterPro" id="IPR005835">
    <property type="entry name" value="NTP_transferase_dom"/>
</dbReference>
<dbReference type="EMBL" id="MHKB01000009">
    <property type="protein sequence ID" value="OGY79248.1"/>
    <property type="molecule type" value="Genomic_DNA"/>
</dbReference>
<evidence type="ECO:0000256" key="6">
    <source>
        <dbReference type="ARBA" id="ARBA00023134"/>
    </source>
</evidence>
<dbReference type="STRING" id="1798540.A3B74_00125"/>
<evidence type="ECO:0000256" key="4">
    <source>
        <dbReference type="ARBA" id="ARBA00022695"/>
    </source>
</evidence>
<name>A0A1G2AQQ8_9BACT</name>
<organism evidence="10 11">
    <name type="scientific">Candidatus Kerfeldbacteria bacterium RIFCSPHIGHO2_02_FULL_42_14</name>
    <dbReference type="NCBI Taxonomy" id="1798540"/>
    <lineage>
        <taxon>Bacteria</taxon>
        <taxon>Candidatus Kerfeldiibacteriota</taxon>
    </lineage>
</organism>
<dbReference type="InterPro" id="IPR049577">
    <property type="entry name" value="GMPP_N"/>
</dbReference>
<dbReference type="SUPFAM" id="SSF159283">
    <property type="entry name" value="Guanosine diphospho-D-mannose pyrophosphorylase/mannose-6-phosphate isomerase linker domain"/>
    <property type="match status" value="1"/>
</dbReference>